<name>A0ABW2SJW5_9ACTO</name>
<dbReference type="RefSeq" id="WP_380972446.1">
    <property type="nucleotide sequence ID" value="NZ_JBHTEF010000001.1"/>
</dbReference>
<evidence type="ECO:0000313" key="2">
    <source>
        <dbReference type="Proteomes" id="UP001596527"/>
    </source>
</evidence>
<comment type="caution">
    <text evidence="1">The sequence shown here is derived from an EMBL/GenBank/DDBJ whole genome shotgun (WGS) entry which is preliminary data.</text>
</comment>
<proteinExistence type="predicted"/>
<keyword evidence="2" id="KW-1185">Reference proteome</keyword>
<organism evidence="1 2">
    <name type="scientific">Schaalia naturae</name>
    <dbReference type="NCBI Taxonomy" id="635203"/>
    <lineage>
        <taxon>Bacteria</taxon>
        <taxon>Bacillati</taxon>
        <taxon>Actinomycetota</taxon>
        <taxon>Actinomycetes</taxon>
        <taxon>Actinomycetales</taxon>
        <taxon>Actinomycetaceae</taxon>
        <taxon>Schaalia</taxon>
    </lineage>
</organism>
<dbReference type="Proteomes" id="UP001596527">
    <property type="component" value="Unassembled WGS sequence"/>
</dbReference>
<protein>
    <recommendedName>
        <fullName evidence="3">Phosphoribosylamine--glycine ligase</fullName>
    </recommendedName>
</protein>
<sequence length="172" mass="18159">MEVLTLAIAALGLLIACLSFGWQIASWLLDGRRVKLVLKHGAMGRGGVALGEIKRDGRPRDLSQVRGEGSTGTDVLAVTVINIGRAPVVIERYSVVLEGAGLSFTPMGDAIGASLPHELQPGRSETWCAEMESVRALVSSAAAIDVHGHAISMTVELGTGHTKKTPTKLRVR</sequence>
<dbReference type="EMBL" id="JBHTEF010000001">
    <property type="protein sequence ID" value="MFC7580442.1"/>
    <property type="molecule type" value="Genomic_DNA"/>
</dbReference>
<accession>A0ABW2SJW5</accession>
<gene>
    <name evidence="1" type="ORF">ACFQWG_04300</name>
</gene>
<reference evidence="2" key="1">
    <citation type="journal article" date="2019" name="Int. J. Syst. Evol. Microbiol.">
        <title>The Global Catalogue of Microorganisms (GCM) 10K type strain sequencing project: providing services to taxonomists for standard genome sequencing and annotation.</title>
        <authorList>
            <consortium name="The Broad Institute Genomics Platform"/>
            <consortium name="The Broad Institute Genome Sequencing Center for Infectious Disease"/>
            <person name="Wu L."/>
            <person name="Ma J."/>
        </authorList>
    </citation>
    <scope>NUCLEOTIDE SEQUENCE [LARGE SCALE GENOMIC DNA]</scope>
    <source>
        <strain evidence="2">CCUG 56698</strain>
    </source>
</reference>
<evidence type="ECO:0000313" key="1">
    <source>
        <dbReference type="EMBL" id="MFC7580442.1"/>
    </source>
</evidence>
<evidence type="ECO:0008006" key="3">
    <source>
        <dbReference type="Google" id="ProtNLM"/>
    </source>
</evidence>